<protein>
    <submittedName>
        <fullName evidence="5">DUF11 domain-containing protein</fullName>
    </submittedName>
</protein>
<feature type="region of interest" description="Disordered" evidence="1">
    <location>
        <begin position="515"/>
        <end position="548"/>
    </location>
</feature>
<dbReference type="Proteomes" id="UP000625316">
    <property type="component" value="Unassembled WGS sequence"/>
</dbReference>
<dbReference type="PANTHER" id="PTHR34819:SF3">
    <property type="entry name" value="CELL SURFACE PROTEIN"/>
    <property type="match status" value="1"/>
</dbReference>
<reference evidence="5" key="1">
    <citation type="submission" date="2020-10" db="EMBL/GenBank/DDBJ databases">
        <authorList>
            <person name="Castelo-Branco R."/>
            <person name="Eusebio N."/>
            <person name="Adriana R."/>
            <person name="Vieira A."/>
            <person name="Brugerolle De Fraissinette N."/>
            <person name="Rezende De Castro R."/>
            <person name="Schneider M.P."/>
            <person name="Vasconcelos V."/>
            <person name="Leao P.N."/>
        </authorList>
    </citation>
    <scope>NUCLEOTIDE SEQUENCE</scope>
    <source>
        <strain evidence="5">LEGE 11480</strain>
    </source>
</reference>
<feature type="transmembrane region" description="Helical" evidence="2">
    <location>
        <begin position="21"/>
        <end position="43"/>
    </location>
</feature>
<evidence type="ECO:0000259" key="4">
    <source>
        <dbReference type="Pfam" id="PF25564"/>
    </source>
</evidence>
<dbReference type="Gene3D" id="2.60.40.3080">
    <property type="match status" value="2"/>
</dbReference>
<dbReference type="InterPro" id="IPR057693">
    <property type="entry name" value="DUF7933"/>
</dbReference>
<keyword evidence="2" id="KW-0472">Membrane</keyword>
<dbReference type="Gene3D" id="2.60.40.1170">
    <property type="entry name" value="Mu homology domain, subdomain B"/>
    <property type="match status" value="4"/>
</dbReference>
<dbReference type="InterPro" id="IPR001434">
    <property type="entry name" value="OmcB-like_DUF11"/>
</dbReference>
<evidence type="ECO:0000259" key="3">
    <source>
        <dbReference type="Pfam" id="PF01345"/>
    </source>
</evidence>
<dbReference type="Gene3D" id="2.60.40.740">
    <property type="match status" value="1"/>
</dbReference>
<dbReference type="SUPFAM" id="SSF63825">
    <property type="entry name" value="YWTD domain"/>
    <property type="match status" value="1"/>
</dbReference>
<dbReference type="InterPro" id="IPR047589">
    <property type="entry name" value="DUF11_rpt"/>
</dbReference>
<feature type="region of interest" description="Disordered" evidence="1">
    <location>
        <begin position="1152"/>
        <end position="1184"/>
    </location>
</feature>
<evidence type="ECO:0000313" key="5">
    <source>
        <dbReference type="EMBL" id="MBE9029841.1"/>
    </source>
</evidence>
<comment type="caution">
    <text evidence="5">The sequence shown here is derived from an EMBL/GenBank/DDBJ whole genome shotgun (WGS) entry which is preliminary data.</text>
</comment>
<keyword evidence="6" id="KW-1185">Reference proteome</keyword>
<feature type="domain" description="DUF11" evidence="3">
    <location>
        <begin position="555"/>
        <end position="672"/>
    </location>
</feature>
<dbReference type="RefSeq" id="WP_264324660.1">
    <property type="nucleotide sequence ID" value="NZ_JADEXQ010000023.1"/>
</dbReference>
<evidence type="ECO:0000256" key="2">
    <source>
        <dbReference type="SAM" id="Phobius"/>
    </source>
</evidence>
<feature type="domain" description="DUF11" evidence="3">
    <location>
        <begin position="800"/>
        <end position="908"/>
    </location>
</feature>
<proteinExistence type="predicted"/>
<keyword evidence="2" id="KW-0812">Transmembrane</keyword>
<feature type="compositionally biased region" description="Acidic residues" evidence="1">
    <location>
        <begin position="1159"/>
        <end position="1175"/>
    </location>
</feature>
<evidence type="ECO:0000313" key="6">
    <source>
        <dbReference type="Proteomes" id="UP000625316"/>
    </source>
</evidence>
<feature type="compositionally biased region" description="Low complexity" evidence="1">
    <location>
        <begin position="773"/>
        <end position="791"/>
    </location>
</feature>
<gene>
    <name evidence="5" type="ORF">IQ266_08880</name>
</gene>
<keyword evidence="2" id="KW-1133">Transmembrane helix</keyword>
<dbReference type="EMBL" id="JADEXQ010000023">
    <property type="protein sequence ID" value="MBE9029841.1"/>
    <property type="molecule type" value="Genomic_DNA"/>
</dbReference>
<dbReference type="PANTHER" id="PTHR34819">
    <property type="entry name" value="LARGE CYSTEINE-RICH PERIPLASMIC PROTEIN OMCB"/>
    <property type="match status" value="1"/>
</dbReference>
<feature type="domain" description="DUF11" evidence="3">
    <location>
        <begin position="678"/>
        <end position="794"/>
    </location>
</feature>
<name>A0A928VJQ1_9CYAN</name>
<feature type="domain" description="DUF7933" evidence="4">
    <location>
        <begin position="286"/>
        <end position="400"/>
    </location>
</feature>
<feature type="domain" description="DUF11" evidence="3">
    <location>
        <begin position="427"/>
        <end position="537"/>
    </location>
</feature>
<sequence length="1356" mass="139854">MISVAKAFTRSSTQRSPIVNQLGALASSLAIGAISITSTLLYAPSAMAQTFTCDGKFYLAQNNPSNYFIVNTATNALDPALNPGVYTNAIGYNRVDDFIYGIHANNGNIYRIKSDGTFDSLGTVTDGNGTVIRSFAGDVDPNGIFYILNTSQTTAEGPRRRVLYRIQVTGQGTAQLIGSTLLSEAVSVADLAFNPIDGRAYGVQGSRVVQVDPNTGNVVRFTTTATPSISSAGATYFDGFGNFYAYNNGSGNIIRYVLSGTTATGTLYATGPRVSLNDGAACPYRPQLQKTVSPTPIRAGQRITYTYQIANPNPNAAVNGVTFTDVMPATDGRTYVPGTLSVPGGIGGTPSFSNGNKTLTINGLNLPPNSVNTLSIEVDVPLNTPSGFVQNQANLTLTSGVVIESDFPPTGTPEDETPLEILPPFADLSLSKSVDNPLATNGDQVIYTISVTNTGPGDATGVTISEPLAAGLNFVSSTPSQGTYNSGTGQWAVGTIPNGTTATLQITVDVTTATPTTNTSQVTASDQPDPDSTPNNNDPNEDDQGSVTIPTAASDLNLTKTLQTATPINLGDNVTFQISVRNDGASNATGVTITDQLPPGLTFVSATPSDGTDTYDPVTGLWTLGNLANGTTNTIDIIATVDTVNAINNVALVSGLDQVDPDPTDNQDDATVPAQQADLSLTKSASNNTPNLGENVTFTLTVTNNGPNNASGVEVTDQLPAGLALVSATPTDPTDIYNSNTGVWTIGNIPNGGNATLTIVATANSTDTLTNTATITDTDQSDPNPNNNSDNDTVDGQQADLSLTKSANPTNATNGDTLTYTITVNNNGPDPATNVQVLEQIPAGLTVGSITPEPGSTFNVVSPNIWNIPTIPSGGTATLTIQGVVNTTAPIVNVARIEASDQPDPDSTAGNDDLSEDDQDSVVTPAQQADLELTKTVDNATPNVGDNATYTLTLFNNAAGVAPATPVAATNVQITDQLPAGMTFVAATPSQGTYNPTSGIWNVGTVPINGTVTLQIVAVAGTTNTLTNTATVTDSDQVDPDPNDNQDTADVTGQLADLEVNKTVDNPNAELGDTINYTVTINNNGPSTATNVQVLEQIPAGLINVSSSTTGSTSFDPNTNLWTIGTMANGATETLTITATIDTVQAITNVASVTNVDQPDPDSDPSDDDTGEDDTGVNTLGQRSDPNLRLVKRITQLVGINGTTNFTSFANTSNNANLLQQAGLTPIGASQVNTNPPAQSGDIVEYTIYFLSDGNVPATPAAVCDLIPPNTTFLPNGYGPNQGLQIQFAGATTPTAQTNAADGDAAAYYSPLAPLPAGNPCVNPANPNGAVLINFGAVASTPGANTGFIRFRVQLN</sequence>
<dbReference type="InterPro" id="IPR051172">
    <property type="entry name" value="Chlamydia_OmcB"/>
</dbReference>
<dbReference type="Pfam" id="PF25564">
    <property type="entry name" value="DUF7933"/>
    <property type="match status" value="1"/>
</dbReference>
<evidence type="ECO:0000256" key="1">
    <source>
        <dbReference type="SAM" id="MobiDB-lite"/>
    </source>
</evidence>
<dbReference type="Pfam" id="PF01345">
    <property type="entry name" value="DUF11"/>
    <property type="match status" value="6"/>
</dbReference>
<feature type="region of interest" description="Disordered" evidence="1">
    <location>
        <begin position="773"/>
        <end position="796"/>
    </location>
</feature>
<organism evidence="5 6">
    <name type="scientific">Romeriopsis navalis LEGE 11480</name>
    <dbReference type="NCBI Taxonomy" id="2777977"/>
    <lineage>
        <taxon>Bacteria</taxon>
        <taxon>Bacillati</taxon>
        <taxon>Cyanobacteriota</taxon>
        <taxon>Cyanophyceae</taxon>
        <taxon>Leptolyngbyales</taxon>
        <taxon>Leptolyngbyaceae</taxon>
        <taxon>Romeriopsis</taxon>
        <taxon>Romeriopsis navalis</taxon>
    </lineage>
</organism>
<dbReference type="NCBIfam" id="TIGR01451">
    <property type="entry name" value="B_ant_repeat"/>
    <property type="match status" value="8"/>
</dbReference>
<feature type="domain" description="DUF11" evidence="3">
    <location>
        <begin position="930"/>
        <end position="1051"/>
    </location>
</feature>
<accession>A0A928VJQ1</accession>
<feature type="region of interest" description="Disordered" evidence="1">
    <location>
        <begin position="897"/>
        <end position="923"/>
    </location>
</feature>
<feature type="domain" description="DUF11" evidence="3">
    <location>
        <begin position="1057"/>
        <end position="1164"/>
    </location>
</feature>
<feature type="compositionally biased region" description="Low complexity" evidence="1">
    <location>
        <begin position="515"/>
        <end position="538"/>
    </location>
</feature>